<dbReference type="Proteomes" id="UP000324285">
    <property type="component" value="Chromosome"/>
</dbReference>
<proteinExistence type="predicted"/>
<accession>A0A5C1NAF0</accession>
<sequence length="345" mass="39807">MNRRQAHWLVLSDGARPTEDIYFLASVAPWLQERGARITRLDTRTWRHPRWCWPWLRRLMRDAHVIVCRGLSLPWCEVLERERSRLAGVYYVIDDDLSAAVQDHSLPEGYRQRMAAKVEEQKRLLPLVDEVIACSDQLARTFVDRHRHVSILTPGLIATPPSLEHFKAAEWRVGFHGTRAHLKDLEHIIPALASIHEACHQVQFELMLGRFAPPELATLKRVSTPSPLLWKDFLDYQCKHRIHIGLAPLWPTAFNAGKSYIKFLDITLMGGVGIYSQRSPYKDLVSDEVDGLLAEDHSDHWQECMRRLLAFPQDAQRMALAAADKAREECGSETGREFWLKRQVS</sequence>
<keyword evidence="2" id="KW-1185">Reference proteome</keyword>
<dbReference type="KEGG" id="hbh:E4T21_03300"/>
<dbReference type="RefSeq" id="WP_149283514.1">
    <property type="nucleotide sequence ID" value="NZ_CP038437.2"/>
</dbReference>
<protein>
    <submittedName>
        <fullName evidence="1">Glycosyltransferase family 1 protein</fullName>
    </submittedName>
</protein>
<name>A0A5C1NAF0_9GAMM</name>
<reference evidence="1" key="1">
    <citation type="submission" date="2021-02" db="EMBL/GenBank/DDBJ databases">
        <title>Strain Y2R2, a novel species of the genus Halomonas.</title>
        <authorList>
            <person name="Huang H."/>
        </authorList>
    </citation>
    <scope>NUCLEOTIDE SEQUENCE</scope>
    <source>
        <strain evidence="1">Y2R2</strain>
    </source>
</reference>
<organism evidence="1 2">
    <name type="scientific">Halomonas binhaiensis</name>
    <dbReference type="NCBI Taxonomy" id="2562282"/>
    <lineage>
        <taxon>Bacteria</taxon>
        <taxon>Pseudomonadati</taxon>
        <taxon>Pseudomonadota</taxon>
        <taxon>Gammaproteobacteria</taxon>
        <taxon>Oceanospirillales</taxon>
        <taxon>Halomonadaceae</taxon>
        <taxon>Halomonas</taxon>
    </lineage>
</organism>
<dbReference type="AlphaFoldDB" id="A0A5C1NAF0"/>
<evidence type="ECO:0000313" key="2">
    <source>
        <dbReference type="Proteomes" id="UP000324285"/>
    </source>
</evidence>
<dbReference type="Gene3D" id="3.40.50.2000">
    <property type="entry name" value="Glycogen Phosphorylase B"/>
    <property type="match status" value="1"/>
</dbReference>
<dbReference type="GO" id="GO:0016740">
    <property type="term" value="F:transferase activity"/>
    <property type="evidence" value="ECO:0007669"/>
    <property type="project" value="UniProtKB-KW"/>
</dbReference>
<dbReference type="EMBL" id="CP038437">
    <property type="protein sequence ID" value="QEM80692.1"/>
    <property type="molecule type" value="Genomic_DNA"/>
</dbReference>
<dbReference type="SUPFAM" id="SSF53756">
    <property type="entry name" value="UDP-Glycosyltransferase/glycogen phosphorylase"/>
    <property type="match status" value="2"/>
</dbReference>
<dbReference type="OrthoDB" id="7593532at2"/>
<evidence type="ECO:0000313" key="1">
    <source>
        <dbReference type="EMBL" id="QEM80692.1"/>
    </source>
</evidence>
<gene>
    <name evidence="1" type="ORF">E4T21_03300</name>
</gene>